<accession>A0ABQ8CJD9</accession>
<feature type="non-terminal residue" evidence="1">
    <location>
        <position position="1"/>
    </location>
</feature>
<protein>
    <submittedName>
        <fullName evidence="1">Uncharacterized protein</fullName>
    </submittedName>
</protein>
<comment type="caution">
    <text evidence="1">The sequence shown here is derived from an EMBL/GenBank/DDBJ whole genome shotgun (WGS) entry which is preliminary data.</text>
</comment>
<name>A0ABQ8CJD9_BRANA</name>
<keyword evidence="2" id="KW-1185">Reference proteome</keyword>
<sequence>VVLSHPSPLAGTKPFRFFNYLTRHPSYHQLVLETWSQAGSLAMNLTKLSWKQKSVKGVCYAYASFFSSMVWPTNLLHTAICCHHSAKVSWEVVTRSKEAGGLGIKDLGTWNRA</sequence>
<dbReference type="Proteomes" id="UP000824890">
    <property type="component" value="Unassembled WGS sequence"/>
</dbReference>
<organism evidence="1 2">
    <name type="scientific">Brassica napus</name>
    <name type="common">Rape</name>
    <dbReference type="NCBI Taxonomy" id="3708"/>
    <lineage>
        <taxon>Eukaryota</taxon>
        <taxon>Viridiplantae</taxon>
        <taxon>Streptophyta</taxon>
        <taxon>Embryophyta</taxon>
        <taxon>Tracheophyta</taxon>
        <taxon>Spermatophyta</taxon>
        <taxon>Magnoliopsida</taxon>
        <taxon>eudicotyledons</taxon>
        <taxon>Gunneridae</taxon>
        <taxon>Pentapetalae</taxon>
        <taxon>rosids</taxon>
        <taxon>malvids</taxon>
        <taxon>Brassicales</taxon>
        <taxon>Brassicaceae</taxon>
        <taxon>Brassiceae</taxon>
        <taxon>Brassica</taxon>
    </lineage>
</organism>
<gene>
    <name evidence="1" type="ORF">HID58_024859</name>
</gene>
<dbReference type="EMBL" id="JAGKQM010000007">
    <property type="protein sequence ID" value="KAH0917199.1"/>
    <property type="molecule type" value="Genomic_DNA"/>
</dbReference>
<proteinExistence type="predicted"/>
<evidence type="ECO:0000313" key="2">
    <source>
        <dbReference type="Proteomes" id="UP000824890"/>
    </source>
</evidence>
<reference evidence="1 2" key="1">
    <citation type="submission" date="2021-05" db="EMBL/GenBank/DDBJ databases">
        <title>Genome Assembly of Synthetic Allotetraploid Brassica napus Reveals Homoeologous Exchanges between Subgenomes.</title>
        <authorList>
            <person name="Davis J.T."/>
        </authorList>
    </citation>
    <scope>NUCLEOTIDE SEQUENCE [LARGE SCALE GENOMIC DNA]</scope>
    <source>
        <strain evidence="2">cv. Da-Ae</strain>
        <tissue evidence="1">Seedling</tissue>
    </source>
</reference>
<evidence type="ECO:0000313" key="1">
    <source>
        <dbReference type="EMBL" id="KAH0917199.1"/>
    </source>
</evidence>